<evidence type="ECO:0000313" key="5">
    <source>
        <dbReference type="Proteomes" id="UP000270112"/>
    </source>
</evidence>
<evidence type="ECO:0000313" key="4">
    <source>
        <dbReference type="Proteomes" id="UP000253817"/>
    </source>
</evidence>
<feature type="transmembrane region" description="Helical" evidence="1">
    <location>
        <begin position="57"/>
        <end position="74"/>
    </location>
</feature>
<feature type="transmembrane region" description="Helical" evidence="1">
    <location>
        <begin position="343"/>
        <end position="373"/>
    </location>
</feature>
<feature type="transmembrane region" description="Helical" evidence="1">
    <location>
        <begin position="197"/>
        <end position="219"/>
    </location>
</feature>
<keyword evidence="1" id="KW-1133">Transmembrane helix</keyword>
<protein>
    <submittedName>
        <fullName evidence="3">C4-dicarboxylate ABC transporter</fullName>
    </submittedName>
</protein>
<reference evidence="5" key="2">
    <citation type="submission" date="2018-05" db="EMBL/GenBank/DDBJ databases">
        <title>Genome Sequencing of selected type strains of the family Eggerthellaceae.</title>
        <authorList>
            <person name="Danylec N."/>
            <person name="Stoll D.A."/>
            <person name="Doetsch A."/>
            <person name="Huch M."/>
        </authorList>
    </citation>
    <scope>NUCLEOTIDE SEQUENCE [LARGE SCALE GENOMIC DNA]</scope>
    <source>
        <strain evidence="5">DSM 16107</strain>
    </source>
</reference>
<keyword evidence="1" id="KW-0812">Transmembrane</keyword>
<proteinExistence type="predicted"/>
<feature type="transmembrane region" description="Helical" evidence="1">
    <location>
        <begin position="430"/>
        <end position="449"/>
    </location>
</feature>
<feature type="transmembrane region" description="Helical" evidence="1">
    <location>
        <begin position="305"/>
        <end position="323"/>
    </location>
</feature>
<dbReference type="EMBL" id="PPTT01000001">
    <property type="protein sequence ID" value="RDB71888.1"/>
    <property type="molecule type" value="Genomic_DNA"/>
</dbReference>
<dbReference type="Proteomes" id="UP000253817">
    <property type="component" value="Unassembled WGS sequence"/>
</dbReference>
<evidence type="ECO:0000313" key="2">
    <source>
        <dbReference type="EMBL" id="RDB71888.1"/>
    </source>
</evidence>
<evidence type="ECO:0000313" key="3">
    <source>
        <dbReference type="EMBL" id="RNM42815.1"/>
    </source>
</evidence>
<feature type="transmembrane region" description="Helical" evidence="1">
    <location>
        <begin position="86"/>
        <end position="105"/>
    </location>
</feature>
<dbReference type="OrthoDB" id="3171527at2"/>
<feature type="transmembrane region" description="Helical" evidence="1">
    <location>
        <begin position="239"/>
        <end position="256"/>
    </location>
</feature>
<comment type="caution">
    <text evidence="3">The sequence shown here is derived from an EMBL/GenBank/DDBJ whole genome shotgun (WGS) entry which is preliminary data.</text>
</comment>
<feature type="transmembrane region" description="Helical" evidence="1">
    <location>
        <begin position="262"/>
        <end position="284"/>
    </location>
</feature>
<dbReference type="Proteomes" id="UP000270112">
    <property type="component" value="Unassembled WGS sequence"/>
</dbReference>
<accession>A0A3N0J0X9</accession>
<reference evidence="2 4" key="1">
    <citation type="journal article" date="2018" name="Elife">
        <title>Discovery and characterization of a prevalent human gut bacterial enzyme sufficient for the inactivation of a family of plant toxins.</title>
        <authorList>
            <person name="Koppel N."/>
            <person name="Bisanz J.E."/>
            <person name="Pandelia M.E."/>
            <person name="Turnbaugh P.J."/>
            <person name="Balskus E.P."/>
        </authorList>
    </citation>
    <scope>NUCLEOTIDE SEQUENCE [LARGE SCALE GENOMIC DNA]</scope>
    <source>
        <strain evidence="2 4">DSM 16107</strain>
    </source>
</reference>
<keyword evidence="1" id="KW-0472">Membrane</keyword>
<organism evidence="3 5">
    <name type="scientific">Eggerthella sinensis</name>
    <dbReference type="NCBI Taxonomy" id="242230"/>
    <lineage>
        <taxon>Bacteria</taxon>
        <taxon>Bacillati</taxon>
        <taxon>Actinomycetota</taxon>
        <taxon>Coriobacteriia</taxon>
        <taxon>Eggerthellales</taxon>
        <taxon>Eggerthellaceae</taxon>
        <taxon>Eggerthella</taxon>
    </lineage>
</organism>
<name>A0A3N0J0X9_9ACTN</name>
<evidence type="ECO:0000256" key="1">
    <source>
        <dbReference type="SAM" id="Phobius"/>
    </source>
</evidence>
<reference evidence="3" key="3">
    <citation type="journal article" date="2019" name="Microbiol. Resour. Announc.">
        <title>Draft Genome Sequences of Type Strains of Gordonibacter faecihominis, Paraeggerthella hongkongensis, Parvibacter caecicola,Slackia equolifaciens, Slackia faecicanis, and Slackia isoflavoniconvertens.</title>
        <authorList>
            <person name="Danylec N."/>
            <person name="Stoll D.A."/>
            <person name="Dotsch A."/>
            <person name="Huch M."/>
        </authorList>
    </citation>
    <scope>NUCLEOTIDE SEQUENCE</scope>
    <source>
        <strain evidence="3">DSM 16107</strain>
    </source>
</reference>
<gene>
    <name evidence="2" type="ORF">C1876_00875</name>
    <name evidence="3" type="ORF">DMP09_02720</name>
</gene>
<dbReference type="EMBL" id="QICC01000006">
    <property type="protein sequence ID" value="RNM42815.1"/>
    <property type="molecule type" value="Genomic_DNA"/>
</dbReference>
<dbReference type="RefSeq" id="WP_114544835.1">
    <property type="nucleotide sequence ID" value="NZ_PPTT01000001.1"/>
</dbReference>
<dbReference type="AlphaFoldDB" id="A0A3N0J0X9"/>
<feature type="transmembrane region" description="Helical" evidence="1">
    <location>
        <begin position="126"/>
        <end position="150"/>
    </location>
</feature>
<keyword evidence="4" id="KW-1185">Reference proteome</keyword>
<sequence length="451" mass="47812">MGSLFRMMRCVATFWLGVSYIANAFLKVPLIDDLNVVLMAAVVVLSLVASTGSSRMIGAVLLSLGITVLVYAHAPLDVWKQALQENAYLIVMFIMIPLLGIPVQHGGYSDSLREVFVRYAHTNTRYYAVVSGMAALIGVLLSIAAVPLTYEVSRASGRSENKKLLSTALSRGFTTCMIWAPTSATIALVVQVTGVDWVAFFPFALACAVVAEAVGVLMADKRPSQVVDEPVGEFDLRKGMELCVFGFLLIALVMVVSRFGGLSIMLVVAMASLVCPVVWMTLIGRFPTYVREFRDEYVKKKLPQVKNQIVLFAGAGLFAQSIGYSHGGDALAGVLLQLAGQNVVVLTVVIVGITLATSAVGVHPIVVIAVVGGALSAAECGVTPIYLALVFSISWAMGNALCPASANVIAVADMVGQSPVKVGLRWNGPYVLVATTVLVAGLTFARMAGLF</sequence>